<sequence length="1393" mass="155949">MTDTLFDSPQALRPVLPEPRHERWQPLRIGLVELFHYDSEEFWFRDGHLLLRGNNGTGKSKVLSLTLPFLFDAQLRPSRIEPDGDNGKKMAWNLLMDGYKRRIGYTWIEFGRRQADGMARYLTLGAGLSAVTGKTQVDSWFFLIESSSGEQDPRIGQDLWLTNEQRIVLTRERLRDLLEERGHGTVFENGRNYRRAVDERLFHLGEKRYEALMDTLIQLRQPQLSKKPDESGLSHALTEALPPMPQELLADVADALNQLEADREQLNNARQLEQAVRHFEQRYRTYASTLTRRQARELRQAQTAFDNASVERNDAQNVLHAAKEAEAEAIRARDAAKHALTAARERLETLQSDPANQDANRLSQAERDVRDRKEEAAKAEEQREEARRQLEREKERSQASNQRVEAARREVASARTQCASDAQTAGTAVALSRNPLVAITLDELAELPVTQFTSAVTELRDAANTRRKNIRYLERRHAAVATKRSTLQTLQTAQNDCQAELEEAIERRAEADLDAETTGNALIDAWTEYCAGLEQLRFQQQSALSELAGWTARPEGINPVHSALNTAYSQALEQLATRQTELATRQRDLDQERRVLADEREQLAAGQDAIPPVPGTRGSNVREGRAGAPLWQLIDYHSHVTPQQRAGLEASLEACGLLDAWVAPDGDVCDTAGRPIWDTHWRQRPAVAGENLLSLLSPAAPEDCTVDPALVEALLASIACGPEDNLATESWIAADGRFRLGALTGAWDKLEAVYIGHTARTQARQRRMQEIALRLRQLDAEAAILSQAVEALAADRAKSKEELDCAPTDTSLRQAILAAASAERDVLQARARLDQADNRCRAAETELYAAREALENDAADLQLPLDQAGLAPIDSALDRFTDALHTLSQAGREWRSAWPDHLKQQERETEAQTGLERREEELGTANERTEKAFARYAVLMEAIGAKVETLRLQLNEAARNATEASTNADDKQAVLIKAAEARAVADTEATTANRVLAERADIRTLAVERLQRFTESTLLASALPDLSLPPAGVPWTIDPALQLARRAEQALAHIGDDDVSWTRIQRQVSEGLTELQRSLSALGHQAASEPNDWGFTVHVNYQNRPERPDTLAAHLADDIAQRSELLSAREREILENHLQAEIAAEIQRLMRAADKQVNAINDELYKRPTTTGVRYRLQWQPLAPEEGGPLGLEIARERLLNTSSDLWSAEDRRVVGVMLQQQIAVERARAEDDATASGFSLNDQLARALDYRRWHRFRVQRQRDKNSSWQKLSGPASSGERALGLTVPLFAAIASFYGRGGNPHAPRLMLLDEAFAGIDDAARAHCMGLIREFDLDFVITSEREWACYAELPGVSICQLQRREGVDAVFVSRWTWDGRAKRRESDPDRRFPDT</sequence>
<feature type="coiled-coil region" evidence="1">
    <location>
        <begin position="940"/>
        <end position="967"/>
    </location>
</feature>
<feature type="compositionally biased region" description="Polar residues" evidence="2">
    <location>
        <begin position="349"/>
        <end position="363"/>
    </location>
</feature>
<evidence type="ECO:0000313" key="4">
    <source>
        <dbReference type="Proteomes" id="UP000235616"/>
    </source>
</evidence>
<dbReference type="Proteomes" id="UP000235616">
    <property type="component" value="Unassembled WGS sequence"/>
</dbReference>
<feature type="region of interest" description="Disordered" evidence="2">
    <location>
        <begin position="348"/>
        <end position="406"/>
    </location>
</feature>
<keyword evidence="4" id="KW-1185">Reference proteome</keyword>
<gene>
    <name evidence="3" type="ORF">C0Z18_00615</name>
</gene>
<protein>
    <submittedName>
        <fullName evidence="3">TIGR02680 family protein</fullName>
    </submittedName>
</protein>
<feature type="compositionally biased region" description="Basic and acidic residues" evidence="2">
    <location>
        <begin position="364"/>
        <end position="397"/>
    </location>
</feature>
<dbReference type="OrthoDB" id="8527901at2"/>
<feature type="coiled-coil region" evidence="1">
    <location>
        <begin position="819"/>
        <end position="853"/>
    </location>
</feature>
<feature type="coiled-coil region" evidence="1">
    <location>
        <begin position="249"/>
        <end position="276"/>
    </location>
</feature>
<dbReference type="Pfam" id="PF13558">
    <property type="entry name" value="SbcC_Walker_B"/>
    <property type="match status" value="1"/>
</dbReference>
<dbReference type="RefSeq" id="WP_102643428.1">
    <property type="nucleotide sequence ID" value="NZ_PNYA01000001.1"/>
</dbReference>
<comment type="caution">
    <text evidence="3">The sequence shown here is derived from an EMBL/GenBank/DDBJ whole genome shotgun (WGS) entry which is preliminary data.</text>
</comment>
<dbReference type="EMBL" id="PNYA01000001">
    <property type="protein sequence ID" value="PMS23718.1"/>
    <property type="molecule type" value="Genomic_DNA"/>
</dbReference>
<dbReference type="InterPro" id="IPR013496">
    <property type="entry name" value="CHP02680"/>
</dbReference>
<reference evidence="3 4" key="1">
    <citation type="submission" date="2018-01" db="EMBL/GenBank/DDBJ databases">
        <title>Whole genome analyses suggest that Burkholderia sensu lato contains two further novel genera in the rhizoxinica-symbiotica group Mycetohabitans gen. nov., and Trinickia gen. nov.: implications for the evolution of diazotrophy and nodulation in the Burkholderiaceae.</title>
        <authorList>
            <person name="Estrada-de los Santos P."/>
            <person name="Palmer M."/>
            <person name="Chavez-Ramirez B."/>
            <person name="Beukes C."/>
            <person name="Steenkamp E.T."/>
            <person name="Hirsch A.M."/>
            <person name="Manyaka P."/>
            <person name="Maluk M."/>
            <person name="Lafos M."/>
            <person name="Crook M."/>
            <person name="Gross E."/>
            <person name="Simon M.F."/>
            <person name="Bueno dos Reis Junior F."/>
            <person name="Poole P.S."/>
            <person name="Venter S.N."/>
            <person name="James E.K."/>
        </authorList>
    </citation>
    <scope>NUCLEOTIDE SEQUENCE [LARGE SCALE GENOMIC DNA]</scope>
    <source>
        <strain evidence="3 4">GIMN1.004</strain>
    </source>
</reference>
<proteinExistence type="predicted"/>
<accession>A0A2N7W2U5</accession>
<name>A0A2N7W2U5_9BURK</name>
<dbReference type="NCBIfam" id="TIGR02680">
    <property type="entry name" value="TIGR02680 family protein"/>
    <property type="match status" value="1"/>
</dbReference>
<feature type="region of interest" description="Disordered" evidence="2">
    <location>
        <begin position="901"/>
        <end position="926"/>
    </location>
</feature>
<dbReference type="SUPFAM" id="SSF52540">
    <property type="entry name" value="P-loop containing nucleoside triphosphate hydrolases"/>
    <property type="match status" value="1"/>
</dbReference>
<dbReference type="InterPro" id="IPR027417">
    <property type="entry name" value="P-loop_NTPase"/>
</dbReference>
<evidence type="ECO:0000256" key="1">
    <source>
        <dbReference type="SAM" id="Coils"/>
    </source>
</evidence>
<organism evidence="3 4">
    <name type="scientific">Trinickia dabaoshanensis</name>
    <dbReference type="NCBI Taxonomy" id="564714"/>
    <lineage>
        <taxon>Bacteria</taxon>
        <taxon>Pseudomonadati</taxon>
        <taxon>Pseudomonadota</taxon>
        <taxon>Betaproteobacteria</taxon>
        <taxon>Burkholderiales</taxon>
        <taxon>Burkholderiaceae</taxon>
        <taxon>Trinickia</taxon>
    </lineage>
</organism>
<feature type="coiled-coil region" evidence="1">
    <location>
        <begin position="487"/>
        <end position="514"/>
    </location>
</feature>
<evidence type="ECO:0000256" key="2">
    <source>
        <dbReference type="SAM" id="MobiDB-lite"/>
    </source>
</evidence>
<evidence type="ECO:0000313" key="3">
    <source>
        <dbReference type="EMBL" id="PMS23718.1"/>
    </source>
</evidence>
<keyword evidence="1" id="KW-0175">Coiled coil</keyword>